<evidence type="ECO:0000313" key="6">
    <source>
        <dbReference type="EMBL" id="KTS67067.1"/>
    </source>
</evidence>
<dbReference type="CDD" id="cd00090">
    <property type="entry name" value="HTH_ARSR"/>
    <property type="match status" value="1"/>
</dbReference>
<dbReference type="PANTHER" id="PTHR30136">
    <property type="entry name" value="HELIX-TURN-HELIX TRANSCRIPTIONAL REGULATOR, ICLR FAMILY"/>
    <property type="match status" value="1"/>
</dbReference>
<dbReference type="SMART" id="SM00346">
    <property type="entry name" value="HTH_ICLR"/>
    <property type="match status" value="1"/>
</dbReference>
<evidence type="ECO:0000313" key="7">
    <source>
        <dbReference type="Proteomes" id="UP000071979"/>
    </source>
</evidence>
<proteinExistence type="predicted"/>
<accession>A0A8E1RXD7</accession>
<dbReference type="SUPFAM" id="SSF46785">
    <property type="entry name" value="Winged helix' DNA-binding domain"/>
    <property type="match status" value="1"/>
</dbReference>
<dbReference type="Proteomes" id="UP000071979">
    <property type="component" value="Unassembled WGS sequence"/>
</dbReference>
<dbReference type="InterPro" id="IPR029016">
    <property type="entry name" value="GAF-like_dom_sf"/>
</dbReference>
<dbReference type="InterPro" id="IPR036388">
    <property type="entry name" value="WH-like_DNA-bd_sf"/>
</dbReference>
<dbReference type="InterPro" id="IPR050707">
    <property type="entry name" value="HTH_MetabolicPath_Reg"/>
</dbReference>
<dbReference type="GO" id="GO:0045892">
    <property type="term" value="P:negative regulation of DNA-templated transcription"/>
    <property type="evidence" value="ECO:0007669"/>
    <property type="project" value="TreeGrafter"/>
</dbReference>
<protein>
    <submittedName>
        <fullName evidence="6">IclR family transcriptional regulator</fullName>
    </submittedName>
</protein>
<feature type="domain" description="HTH iclR-type" evidence="4">
    <location>
        <begin position="1"/>
        <end position="68"/>
    </location>
</feature>
<evidence type="ECO:0000256" key="2">
    <source>
        <dbReference type="ARBA" id="ARBA00023125"/>
    </source>
</evidence>
<dbReference type="PROSITE" id="PS51078">
    <property type="entry name" value="ICLR_ED"/>
    <property type="match status" value="1"/>
</dbReference>
<dbReference type="SUPFAM" id="SSF55781">
    <property type="entry name" value="GAF domain-like"/>
    <property type="match status" value="1"/>
</dbReference>
<dbReference type="InterPro" id="IPR005471">
    <property type="entry name" value="Tscrpt_reg_IclR_N"/>
</dbReference>
<keyword evidence="1" id="KW-0805">Transcription regulation</keyword>
<dbReference type="InterPro" id="IPR036390">
    <property type="entry name" value="WH_DNA-bd_sf"/>
</dbReference>
<gene>
    <name evidence="6" type="ORF">SA3R_14105</name>
</gene>
<dbReference type="Pfam" id="PF01614">
    <property type="entry name" value="IclR_C"/>
    <property type="match status" value="1"/>
</dbReference>
<dbReference type="PANTHER" id="PTHR30136:SF35">
    <property type="entry name" value="HTH-TYPE TRANSCRIPTIONAL REGULATOR RV1719"/>
    <property type="match status" value="1"/>
</dbReference>
<dbReference type="PROSITE" id="PS51077">
    <property type="entry name" value="HTH_ICLR"/>
    <property type="match status" value="1"/>
</dbReference>
<dbReference type="RefSeq" id="WP_058775203.1">
    <property type="nucleotide sequence ID" value="NZ_LDSD01000004.1"/>
</dbReference>
<dbReference type="InterPro" id="IPR011991">
    <property type="entry name" value="ArsR-like_HTH"/>
</dbReference>
<evidence type="ECO:0000259" key="5">
    <source>
        <dbReference type="PROSITE" id="PS51078"/>
    </source>
</evidence>
<dbReference type="Gene3D" id="3.30.450.40">
    <property type="match status" value="1"/>
</dbReference>
<name>A0A8E1RXD7_9GAMM</name>
<keyword evidence="3" id="KW-0804">Transcription</keyword>
<evidence type="ECO:0000256" key="1">
    <source>
        <dbReference type="ARBA" id="ARBA00023015"/>
    </source>
</evidence>
<reference evidence="6 7" key="1">
    <citation type="journal article" date="2016" name="Front. Microbiol.">
        <title>Genomic Resource of Rice Seed Associated Bacteria.</title>
        <authorList>
            <person name="Midha S."/>
            <person name="Bansal K."/>
            <person name="Sharma S."/>
            <person name="Kumar N."/>
            <person name="Patil P.P."/>
            <person name="Chaudhry V."/>
            <person name="Patil P.B."/>
        </authorList>
    </citation>
    <scope>NUCLEOTIDE SEQUENCE [LARGE SCALE GENOMIC DNA]</scope>
    <source>
        <strain evidence="6 7">SA3</strain>
    </source>
</reference>
<dbReference type="Gene3D" id="1.10.10.10">
    <property type="entry name" value="Winged helix-like DNA-binding domain superfamily/Winged helix DNA-binding domain"/>
    <property type="match status" value="1"/>
</dbReference>
<keyword evidence="2" id="KW-0238">DNA-binding</keyword>
<organism evidence="6 7">
    <name type="scientific">Pantoea dispersa</name>
    <dbReference type="NCBI Taxonomy" id="59814"/>
    <lineage>
        <taxon>Bacteria</taxon>
        <taxon>Pseudomonadati</taxon>
        <taxon>Pseudomonadota</taxon>
        <taxon>Gammaproteobacteria</taxon>
        <taxon>Enterobacterales</taxon>
        <taxon>Erwiniaceae</taxon>
        <taxon>Pantoea</taxon>
    </lineage>
</organism>
<sequence>MTTLENAAAVLKLFQRFGVAQGHPGLTFTEVVEALGLPKSTVSRLLATMESEGLLERDPDSRCFQIGRVLLSVAGHYLSTPLIDSASAPMARLAASSGCMGYISVLDGDDVLVMRMYHGRFFTQLVTPPGTRVSVTGTSTGRVLLAQLSDEEVRARFSDNWQTASINSPLNIDALCKELALIRQQGWALARNETLPGISSLAVAVTNKHRGESAALCLSFLSQEAAPGYPEALLSKLRATAALMAEKYGAAS</sequence>
<feature type="domain" description="IclR-ED" evidence="5">
    <location>
        <begin position="69"/>
        <end position="250"/>
    </location>
</feature>
<dbReference type="Pfam" id="PF09339">
    <property type="entry name" value="HTH_IclR"/>
    <property type="match status" value="1"/>
</dbReference>
<comment type="caution">
    <text evidence="6">The sequence shown here is derived from an EMBL/GenBank/DDBJ whole genome shotgun (WGS) entry which is preliminary data.</text>
</comment>
<dbReference type="AlphaFoldDB" id="A0A8E1RXD7"/>
<evidence type="ECO:0000256" key="3">
    <source>
        <dbReference type="ARBA" id="ARBA00023163"/>
    </source>
</evidence>
<dbReference type="GO" id="GO:0003677">
    <property type="term" value="F:DNA binding"/>
    <property type="evidence" value="ECO:0007669"/>
    <property type="project" value="UniProtKB-KW"/>
</dbReference>
<dbReference type="InterPro" id="IPR014757">
    <property type="entry name" value="Tscrpt_reg_IclR_C"/>
</dbReference>
<dbReference type="EMBL" id="LDSE01000026">
    <property type="protein sequence ID" value="KTS67067.1"/>
    <property type="molecule type" value="Genomic_DNA"/>
</dbReference>
<evidence type="ECO:0000259" key="4">
    <source>
        <dbReference type="PROSITE" id="PS51077"/>
    </source>
</evidence>
<dbReference type="GO" id="GO:0003700">
    <property type="term" value="F:DNA-binding transcription factor activity"/>
    <property type="evidence" value="ECO:0007669"/>
    <property type="project" value="TreeGrafter"/>
</dbReference>